<sequence length="500" mass="54399">MAQVPEFHSALQKGGVHDVVVRARLQRASPHVTRQKCAAFPSPPPTCCDARHSSSPGLPALDGPSPRCQHSFQADPEHQRMGCELSETTETTEAAEKIIEIPQPEPDLTPEELVRRAAGMRTWLRDHQDETEQRTGIPEDTHKAFLEAGFYRSLQPRRFGGYEFDLRTYSRMVTELARGCPSSGWNLCLAASHSLVVAGRFPESTQREVFGPDGDFRAPLPIAPSATATRTPDGYLVNGRWDYSSGVNVSTHFLGGVLIIDEEGGIPTPGMVLVPSGWRMLDNWGEILGFRGSGSNSVVAEDVLVPYEYVSRTHLAASDVTDGPGVELHGNPLYAGRLMSFFNIQLCSIVAGTAWAAVDEYRRIITTKNTTLPPFKPRSHDPEHQRNLGLATALADSAQRIILSVADDYIAYAARGLAGGEPFSELDDQALSVTARQSGQLACQAVEMLAFASGSSALANGERMQRYLRDVATYKTHINAQHGSWATGYARSLLGLETAA</sequence>
<dbReference type="GO" id="GO:0050660">
    <property type="term" value="F:flavin adenine dinucleotide binding"/>
    <property type="evidence" value="ECO:0007669"/>
    <property type="project" value="InterPro"/>
</dbReference>
<evidence type="ECO:0000313" key="4">
    <source>
        <dbReference type="EMBL" id="AZQ38409.1"/>
    </source>
</evidence>
<feature type="domain" description="Acyl-CoA dehydrogenase/oxidase N-terminal" evidence="2">
    <location>
        <begin position="124"/>
        <end position="196"/>
    </location>
</feature>
<evidence type="ECO:0000259" key="2">
    <source>
        <dbReference type="Pfam" id="PF02771"/>
    </source>
</evidence>
<gene>
    <name evidence="4" type="ORF">EJ357_37260</name>
</gene>
<dbReference type="OrthoDB" id="3404950at2"/>
<dbReference type="EMBL" id="CP034539">
    <property type="protein sequence ID" value="AZQ38409.1"/>
    <property type="molecule type" value="Genomic_DNA"/>
</dbReference>
<proteinExistence type="predicted"/>
<dbReference type="AlphaFoldDB" id="A0A3Q9EY91"/>
<evidence type="ECO:0000259" key="3">
    <source>
        <dbReference type="Pfam" id="PF08028"/>
    </source>
</evidence>
<feature type="domain" description="Acyl-CoA dehydrogenase C-terminal" evidence="3">
    <location>
        <begin position="346"/>
        <end position="480"/>
    </location>
</feature>
<dbReference type="InterPro" id="IPR009100">
    <property type="entry name" value="AcylCoA_DH/oxidase_NM_dom_sf"/>
</dbReference>
<evidence type="ECO:0000313" key="5">
    <source>
        <dbReference type="Proteomes" id="UP000280298"/>
    </source>
</evidence>
<dbReference type="Gene3D" id="1.10.540.10">
    <property type="entry name" value="Acyl-CoA dehydrogenase/oxidase, N-terminal domain"/>
    <property type="match status" value="1"/>
</dbReference>
<dbReference type="SUPFAM" id="SSF47203">
    <property type="entry name" value="Acyl-CoA dehydrogenase C-terminal domain-like"/>
    <property type="match status" value="1"/>
</dbReference>
<dbReference type="InterPro" id="IPR036250">
    <property type="entry name" value="AcylCo_DH-like_C"/>
</dbReference>
<dbReference type="Pfam" id="PF08028">
    <property type="entry name" value="Acyl-CoA_dh_2"/>
    <property type="match status" value="1"/>
</dbReference>
<dbReference type="Gene3D" id="2.40.110.10">
    <property type="entry name" value="Butyryl-CoA Dehydrogenase, subunit A, domain 2"/>
    <property type="match status" value="1"/>
</dbReference>
<dbReference type="InterPro" id="IPR037069">
    <property type="entry name" value="AcylCoA_DH/ox_N_sf"/>
</dbReference>
<organism evidence="4 5">
    <name type="scientific">Streptomyces cyaneochromogenes</name>
    <dbReference type="NCBI Taxonomy" id="2496836"/>
    <lineage>
        <taxon>Bacteria</taxon>
        <taxon>Bacillati</taxon>
        <taxon>Actinomycetota</taxon>
        <taxon>Actinomycetes</taxon>
        <taxon>Kitasatosporales</taxon>
        <taxon>Streptomycetaceae</taxon>
        <taxon>Streptomyces</taxon>
    </lineage>
</organism>
<dbReference type="InterPro" id="IPR046373">
    <property type="entry name" value="Acyl-CoA_Oxase/DH_mid-dom_sf"/>
</dbReference>
<dbReference type="SUPFAM" id="SSF56645">
    <property type="entry name" value="Acyl-CoA dehydrogenase NM domain-like"/>
    <property type="match status" value="1"/>
</dbReference>
<dbReference type="InterPro" id="IPR013786">
    <property type="entry name" value="AcylCoA_DH/ox_N"/>
</dbReference>
<name>A0A3Q9EY91_9ACTN</name>
<dbReference type="KEGG" id="scya:EJ357_37260"/>
<reference evidence="4 5" key="1">
    <citation type="journal article" date="2019" name="Int. J. Syst. Evol. Microbiol.">
        <title>Streptomyces cyaneochromogenes sp. nov., a blue pigment-producing actinomycete from manganese-contaminated soil.</title>
        <authorList>
            <person name="Tang X."/>
            <person name="Zhao J."/>
            <person name="Li K."/>
            <person name="Chen Z."/>
            <person name="Sun Y."/>
            <person name="Gao J."/>
        </authorList>
    </citation>
    <scope>NUCLEOTIDE SEQUENCE [LARGE SCALE GENOMIC DNA]</scope>
    <source>
        <strain evidence="4 5">MK-45</strain>
    </source>
</reference>
<accession>A0A3Q9EY91</accession>
<dbReference type="GO" id="GO:0016627">
    <property type="term" value="F:oxidoreductase activity, acting on the CH-CH group of donors"/>
    <property type="evidence" value="ECO:0007669"/>
    <property type="project" value="InterPro"/>
</dbReference>
<protein>
    <submittedName>
        <fullName evidence="4">Acyl-CoA dehydrogenase</fullName>
    </submittedName>
</protein>
<keyword evidence="5" id="KW-1185">Reference proteome</keyword>
<dbReference type="InterPro" id="IPR013107">
    <property type="entry name" value="Acyl-CoA_DH_C"/>
</dbReference>
<dbReference type="Proteomes" id="UP000280298">
    <property type="component" value="Chromosome"/>
</dbReference>
<dbReference type="Gene3D" id="1.20.140.10">
    <property type="entry name" value="Butyryl-CoA Dehydrogenase, subunit A, domain 3"/>
    <property type="match status" value="1"/>
</dbReference>
<dbReference type="Pfam" id="PF02771">
    <property type="entry name" value="Acyl-CoA_dh_N"/>
    <property type="match status" value="1"/>
</dbReference>
<evidence type="ECO:0000256" key="1">
    <source>
        <dbReference type="ARBA" id="ARBA00023002"/>
    </source>
</evidence>
<keyword evidence="1" id="KW-0560">Oxidoreductase</keyword>